<organism evidence="1 2">
    <name type="scientific">Rhizobium deserti</name>
    <dbReference type="NCBI Taxonomy" id="2547961"/>
    <lineage>
        <taxon>Bacteria</taxon>
        <taxon>Pseudomonadati</taxon>
        <taxon>Pseudomonadota</taxon>
        <taxon>Alphaproteobacteria</taxon>
        <taxon>Hyphomicrobiales</taxon>
        <taxon>Rhizobiaceae</taxon>
        <taxon>Rhizobium/Agrobacterium group</taxon>
        <taxon>Rhizobium</taxon>
    </lineage>
</organism>
<dbReference type="Pfam" id="PF06169">
    <property type="entry name" value="DUF982"/>
    <property type="match status" value="1"/>
</dbReference>
<dbReference type="EMBL" id="SMTL01000003">
    <property type="protein sequence ID" value="TDK35564.1"/>
    <property type="molecule type" value="Genomic_DNA"/>
</dbReference>
<comment type="caution">
    <text evidence="1">The sequence shown here is derived from an EMBL/GenBank/DDBJ whole genome shotgun (WGS) entry which is preliminary data.</text>
</comment>
<proteinExistence type="predicted"/>
<sequence>MRTMIPCWRSASVHRGTTLASLGSTTGKRSSVMRNEIIDLPYVVTWHMPVRIRAGLGLAENVRGPEEALHCLTYRWPASEGSCFDAARRKCVLALEKRAACEDARDIFVSAAIEARMLA</sequence>
<protein>
    <submittedName>
        <fullName evidence="1">DUF982 domain-containing protein</fullName>
    </submittedName>
</protein>
<evidence type="ECO:0000313" key="1">
    <source>
        <dbReference type="EMBL" id="TDK35564.1"/>
    </source>
</evidence>
<dbReference type="InterPro" id="IPR010385">
    <property type="entry name" value="DUF982"/>
</dbReference>
<dbReference type="Gene3D" id="6.10.250.730">
    <property type="match status" value="1"/>
</dbReference>
<dbReference type="AlphaFoldDB" id="A0A4R5UHV7"/>
<gene>
    <name evidence="1" type="ORF">E2F50_15150</name>
</gene>
<name>A0A4R5UHV7_9HYPH</name>
<dbReference type="Proteomes" id="UP000295238">
    <property type="component" value="Unassembled WGS sequence"/>
</dbReference>
<evidence type="ECO:0000313" key="2">
    <source>
        <dbReference type="Proteomes" id="UP000295238"/>
    </source>
</evidence>
<keyword evidence="2" id="KW-1185">Reference proteome</keyword>
<accession>A0A4R5UHV7</accession>
<reference evidence="1 2" key="1">
    <citation type="submission" date="2019-03" db="EMBL/GenBank/DDBJ databases">
        <title>Rhizobium sp. nov., an bacterium isolated from biocrust in Mu Us Desert.</title>
        <authorList>
            <person name="Lixiong L."/>
        </authorList>
    </citation>
    <scope>NUCLEOTIDE SEQUENCE [LARGE SCALE GENOMIC DNA]</scope>
    <source>
        <strain evidence="1 2">SPY-1</strain>
    </source>
</reference>